<keyword evidence="4" id="KW-0812">Transmembrane</keyword>
<dbReference type="AlphaFoldDB" id="A0A6P8G0C9"/>
<dbReference type="InterPro" id="IPR051379">
    <property type="entry name" value="C-type_Lectin_Receptor_IMM"/>
</dbReference>
<feature type="domain" description="C-type lectin" evidence="5">
    <location>
        <begin position="134"/>
        <end position="258"/>
    </location>
</feature>
<reference evidence="7" key="1">
    <citation type="submission" date="2025-08" db="UniProtKB">
        <authorList>
            <consortium name="RefSeq"/>
        </authorList>
    </citation>
    <scope>IDENTIFICATION</scope>
</reference>
<dbReference type="PANTHER" id="PTHR46746:SF9">
    <property type="entry name" value="CD209 ANTIGEN-LIKE PROTEIN C-LIKE"/>
    <property type="match status" value="1"/>
</dbReference>
<keyword evidence="6" id="KW-1185">Reference proteome</keyword>
<accession>A0A6P8G0C9</accession>
<dbReference type="OrthoDB" id="10265275at2759"/>
<dbReference type="KEGG" id="char:105895168"/>
<organism evidence="6 7">
    <name type="scientific">Clupea harengus</name>
    <name type="common">Atlantic herring</name>
    <dbReference type="NCBI Taxonomy" id="7950"/>
    <lineage>
        <taxon>Eukaryota</taxon>
        <taxon>Metazoa</taxon>
        <taxon>Chordata</taxon>
        <taxon>Craniata</taxon>
        <taxon>Vertebrata</taxon>
        <taxon>Euteleostomi</taxon>
        <taxon>Actinopterygii</taxon>
        <taxon>Neopterygii</taxon>
        <taxon>Teleostei</taxon>
        <taxon>Clupei</taxon>
        <taxon>Clupeiformes</taxon>
        <taxon>Clupeoidei</taxon>
        <taxon>Clupeidae</taxon>
        <taxon>Clupea</taxon>
    </lineage>
</organism>
<dbReference type="Gene3D" id="3.10.100.10">
    <property type="entry name" value="Mannose-Binding Protein A, subunit A"/>
    <property type="match status" value="1"/>
</dbReference>
<evidence type="ECO:0000313" key="6">
    <source>
        <dbReference type="Proteomes" id="UP000515152"/>
    </source>
</evidence>
<name>A0A6P8G0C9_CLUHA</name>
<evidence type="ECO:0000256" key="2">
    <source>
        <dbReference type="ARBA" id="ARBA00023157"/>
    </source>
</evidence>
<dbReference type="PANTHER" id="PTHR46746">
    <property type="entry name" value="KILLER CELL LECTIN-LIKE RECEPTOR SUBFAMILY F MEMBER 2"/>
    <property type="match status" value="1"/>
</dbReference>
<dbReference type="RefSeq" id="XP_031432589.1">
    <property type="nucleotide sequence ID" value="XM_031576729.2"/>
</dbReference>
<proteinExistence type="predicted"/>
<keyword evidence="4" id="KW-1133">Transmembrane helix</keyword>
<feature type="region of interest" description="Disordered" evidence="3">
    <location>
        <begin position="1"/>
        <end position="28"/>
    </location>
</feature>
<dbReference type="InterPro" id="IPR016187">
    <property type="entry name" value="CTDL_fold"/>
</dbReference>
<keyword evidence="1" id="KW-0430">Lectin</keyword>
<dbReference type="InterPro" id="IPR033989">
    <property type="entry name" value="CD209-like_CTLD"/>
</dbReference>
<feature type="transmembrane region" description="Helical" evidence="4">
    <location>
        <begin position="49"/>
        <end position="72"/>
    </location>
</feature>
<keyword evidence="2" id="KW-1015">Disulfide bond</keyword>
<dbReference type="SMART" id="SM00034">
    <property type="entry name" value="CLECT"/>
    <property type="match status" value="1"/>
</dbReference>
<dbReference type="InterPro" id="IPR016186">
    <property type="entry name" value="C-type_lectin-like/link_sf"/>
</dbReference>
<protein>
    <submittedName>
        <fullName evidence="7">CD209 antigen-like protein C isoform X1</fullName>
    </submittedName>
</protein>
<dbReference type="CDD" id="cd03590">
    <property type="entry name" value="CLECT_DC-SIGN_like"/>
    <property type="match status" value="1"/>
</dbReference>
<dbReference type="CTD" id="564061"/>
<gene>
    <name evidence="7" type="primary">si:ch73-86n18.1</name>
</gene>
<dbReference type="InterPro" id="IPR001304">
    <property type="entry name" value="C-type_lectin-like"/>
</dbReference>
<evidence type="ECO:0000256" key="1">
    <source>
        <dbReference type="ARBA" id="ARBA00022734"/>
    </source>
</evidence>
<evidence type="ECO:0000256" key="3">
    <source>
        <dbReference type="SAM" id="MobiDB-lite"/>
    </source>
</evidence>
<dbReference type="SUPFAM" id="SSF56436">
    <property type="entry name" value="C-type lectin-like"/>
    <property type="match status" value="1"/>
</dbReference>
<dbReference type="GeneID" id="105895168"/>
<evidence type="ECO:0000259" key="5">
    <source>
        <dbReference type="PROSITE" id="PS50041"/>
    </source>
</evidence>
<keyword evidence="4" id="KW-0472">Membrane</keyword>
<dbReference type="PROSITE" id="PS50041">
    <property type="entry name" value="C_TYPE_LECTIN_2"/>
    <property type="match status" value="1"/>
</dbReference>
<evidence type="ECO:0000256" key="4">
    <source>
        <dbReference type="SAM" id="Phobius"/>
    </source>
</evidence>
<dbReference type="GO" id="GO:0030246">
    <property type="term" value="F:carbohydrate binding"/>
    <property type="evidence" value="ECO:0007669"/>
    <property type="project" value="UniProtKB-KW"/>
</dbReference>
<dbReference type="Pfam" id="PF00059">
    <property type="entry name" value="Lectin_C"/>
    <property type="match status" value="1"/>
</dbReference>
<feature type="compositionally biased region" description="Basic and acidic residues" evidence="3">
    <location>
        <begin position="1"/>
        <end position="21"/>
    </location>
</feature>
<sequence>MAMDNAEHYTSLHEFTEEHSPRGKTPILYTSTEGASGVKRGVECLRGQTALVVFTVLLASVCANIVLGVLLFNRSYDSTSQIPSQNPNDLSPVLKLNSMQTRYNRLCKDYSDLGDSCSKTVRKCSPCPEGWLHLEDKCYHFSPDKMDWEKSRESCDIIGSHLAILYSHTQHDLLEVEAKKIGGFDYHFWIGLSDMETEGIWKWVDNRIVNDTYWSQWESEPNNHQSGGIHGEDCAVLDSRSKSWFDVPCDHIYKRICQMDAFDID</sequence>
<dbReference type="Proteomes" id="UP000515152">
    <property type="component" value="Chromosome 11"/>
</dbReference>
<evidence type="ECO:0000313" key="7">
    <source>
        <dbReference type="RefSeq" id="XP_031432589.1"/>
    </source>
</evidence>